<evidence type="ECO:0000256" key="1">
    <source>
        <dbReference type="ARBA" id="ARBA00005417"/>
    </source>
</evidence>
<dbReference type="PANTHER" id="PTHR43335">
    <property type="entry name" value="ABC TRANSPORTER, ATP-BINDING PROTEIN"/>
    <property type="match status" value="1"/>
</dbReference>
<dbReference type="Gene3D" id="3.40.50.300">
    <property type="entry name" value="P-loop containing nucleotide triphosphate hydrolases"/>
    <property type="match status" value="1"/>
</dbReference>
<dbReference type="PROSITE" id="PS50893">
    <property type="entry name" value="ABC_TRANSPORTER_2"/>
    <property type="match status" value="1"/>
</dbReference>
<proteinExistence type="inferred from homology"/>
<dbReference type="AlphaFoldDB" id="U2TPC5"/>
<evidence type="ECO:0000259" key="5">
    <source>
        <dbReference type="PROSITE" id="PS50893"/>
    </source>
</evidence>
<dbReference type="EMBL" id="AWEZ01000048">
    <property type="protein sequence ID" value="ERL07988.1"/>
    <property type="molecule type" value="Genomic_DNA"/>
</dbReference>
<dbReference type="GO" id="GO:0005524">
    <property type="term" value="F:ATP binding"/>
    <property type="evidence" value="ECO:0007669"/>
    <property type="project" value="UniProtKB-KW"/>
</dbReference>
<evidence type="ECO:0000313" key="6">
    <source>
        <dbReference type="EMBL" id="ERL07988.1"/>
    </source>
</evidence>
<dbReference type="InterPro" id="IPR003593">
    <property type="entry name" value="AAA+_ATPase"/>
</dbReference>
<keyword evidence="3" id="KW-0547">Nucleotide-binding</keyword>
<dbReference type="GO" id="GO:0016887">
    <property type="term" value="F:ATP hydrolysis activity"/>
    <property type="evidence" value="ECO:0007669"/>
    <property type="project" value="InterPro"/>
</dbReference>
<feature type="domain" description="ABC transporter" evidence="5">
    <location>
        <begin position="4"/>
        <end position="229"/>
    </location>
</feature>
<dbReference type="SMART" id="SM00382">
    <property type="entry name" value="AAA"/>
    <property type="match status" value="1"/>
</dbReference>
<dbReference type="STRING" id="1125712.HMPREF1316_2470"/>
<reference evidence="6 7" key="1">
    <citation type="submission" date="2013-08" db="EMBL/GenBank/DDBJ databases">
        <authorList>
            <person name="Durkin A.S."/>
            <person name="Haft D.R."/>
            <person name="McCorrison J."/>
            <person name="Torralba M."/>
            <person name="Gillis M."/>
            <person name="Haft D.H."/>
            <person name="Methe B."/>
            <person name="Sutton G."/>
            <person name="Nelson K.E."/>
        </authorList>
    </citation>
    <scope>NUCLEOTIDE SEQUENCE [LARGE SCALE GENOMIC DNA]</scope>
    <source>
        <strain evidence="6 7">F0195</strain>
    </source>
</reference>
<gene>
    <name evidence="6" type="ORF">HMPREF1316_2470</name>
</gene>
<accession>U2TPC5</accession>
<dbReference type="eggNOG" id="COG1131">
    <property type="taxonomic scope" value="Bacteria"/>
</dbReference>
<keyword evidence="7" id="KW-1185">Reference proteome</keyword>
<evidence type="ECO:0000313" key="7">
    <source>
        <dbReference type="Proteomes" id="UP000016638"/>
    </source>
</evidence>
<name>U2TPC5_9ACTN</name>
<evidence type="ECO:0000256" key="2">
    <source>
        <dbReference type="ARBA" id="ARBA00022448"/>
    </source>
</evidence>
<dbReference type="SUPFAM" id="SSF52540">
    <property type="entry name" value="P-loop containing nucleoside triphosphate hydrolases"/>
    <property type="match status" value="1"/>
</dbReference>
<dbReference type="Pfam" id="PF00005">
    <property type="entry name" value="ABC_tran"/>
    <property type="match status" value="1"/>
</dbReference>
<keyword evidence="2" id="KW-0813">Transport</keyword>
<sequence length="303" mass="33242">MNALETASLTKVWGRVKAVNAVSMHVENGAIYGLVGDAGSGKTTLLSLASGLMAADTGEVILFGNRSTRYSRTRVGAMLGPQSTIGYLTALDNLMIKALASGLVDARARCIEVLDTLGVNDIKVRVRYSSVDQRVRIRIALALVNRPDLLLLDEPFVGLDSRSSLELSSTLLTLNEETGITIVMASRRIGWLQSMATHYGVLKQGRLQREVSTTRLLVECDGSIRLRTVDLPRVMVLLEESLGPDCIESCRDMMTGEDYLCIRDTDEYLLSGLLHDMDAEVLEMYRSRRSPEEVLLDGARDSS</sequence>
<dbReference type="OrthoDB" id="3177347at2"/>
<dbReference type="InterPro" id="IPR003439">
    <property type="entry name" value="ABC_transporter-like_ATP-bd"/>
</dbReference>
<comment type="similarity">
    <text evidence="1">Belongs to the ABC transporter superfamily.</text>
</comment>
<evidence type="ECO:0000256" key="4">
    <source>
        <dbReference type="ARBA" id="ARBA00022840"/>
    </source>
</evidence>
<organism evidence="6 7">
    <name type="scientific">Olsenella profusa F0195</name>
    <dbReference type="NCBI Taxonomy" id="1125712"/>
    <lineage>
        <taxon>Bacteria</taxon>
        <taxon>Bacillati</taxon>
        <taxon>Actinomycetota</taxon>
        <taxon>Coriobacteriia</taxon>
        <taxon>Coriobacteriales</taxon>
        <taxon>Atopobiaceae</taxon>
        <taxon>Olsenella</taxon>
    </lineage>
</organism>
<comment type="caution">
    <text evidence="6">The sequence shown here is derived from an EMBL/GenBank/DDBJ whole genome shotgun (WGS) entry which is preliminary data.</text>
</comment>
<dbReference type="PANTHER" id="PTHR43335:SF8">
    <property type="entry name" value="ABC TRANSPORTER, ATP-BINDING PROTEIN"/>
    <property type="match status" value="1"/>
</dbReference>
<protein>
    <submittedName>
        <fullName evidence="6">ABC transporter, ATP-binding protein</fullName>
    </submittedName>
</protein>
<keyword evidence="4 6" id="KW-0067">ATP-binding</keyword>
<dbReference type="Proteomes" id="UP000016638">
    <property type="component" value="Unassembled WGS sequence"/>
</dbReference>
<dbReference type="RefSeq" id="WP_021726343.1">
    <property type="nucleotide sequence ID" value="NZ_AWEZ01000048.1"/>
</dbReference>
<dbReference type="InterPro" id="IPR027417">
    <property type="entry name" value="P-loop_NTPase"/>
</dbReference>
<evidence type="ECO:0000256" key="3">
    <source>
        <dbReference type="ARBA" id="ARBA00022741"/>
    </source>
</evidence>